<dbReference type="InterPro" id="IPR051011">
    <property type="entry name" value="Metal_resp_trans_reg"/>
</dbReference>
<dbReference type="PRINTS" id="PR00778">
    <property type="entry name" value="HTHARSR"/>
</dbReference>
<dbReference type="EMBL" id="CP011390">
    <property type="protein sequence ID" value="ANE52380.1"/>
    <property type="molecule type" value="Genomic_DNA"/>
</dbReference>
<dbReference type="OrthoDB" id="9798835at2"/>
<proteinExistence type="predicted"/>
<dbReference type="CDD" id="cd00090">
    <property type="entry name" value="HTH_ARSR"/>
    <property type="match status" value="1"/>
</dbReference>
<name>A0A172TZ93_9BACT</name>
<dbReference type="Proteomes" id="UP000077177">
    <property type="component" value="Chromosome"/>
</dbReference>
<evidence type="ECO:0000256" key="2">
    <source>
        <dbReference type="ARBA" id="ARBA00023125"/>
    </source>
</evidence>
<dbReference type="InterPro" id="IPR036390">
    <property type="entry name" value="WH_DNA-bd_sf"/>
</dbReference>
<evidence type="ECO:0000313" key="5">
    <source>
        <dbReference type="EMBL" id="ANE52380.1"/>
    </source>
</evidence>
<accession>A0A172TZ93</accession>
<dbReference type="SMART" id="SM00418">
    <property type="entry name" value="HTH_ARSR"/>
    <property type="match status" value="1"/>
</dbReference>
<dbReference type="KEGG" id="fla:SY85_19725"/>
<reference evidence="5 6" key="2">
    <citation type="journal article" date="2016" name="Int. J. Syst. Evol. Microbiol.">
        <title>Flavisolibacter tropicus sp. nov., isolated from tropical soil.</title>
        <authorList>
            <person name="Lee J.J."/>
            <person name="Kang M.S."/>
            <person name="Kim G.S."/>
            <person name="Lee C.S."/>
            <person name="Lim S."/>
            <person name="Lee J."/>
            <person name="Roh S.H."/>
            <person name="Kang H."/>
            <person name="Ha J.M."/>
            <person name="Bae S."/>
            <person name="Jung H.Y."/>
            <person name="Kim M.K."/>
        </authorList>
    </citation>
    <scope>NUCLEOTIDE SEQUENCE [LARGE SCALE GENOMIC DNA]</scope>
    <source>
        <strain evidence="5 6">LCS9</strain>
    </source>
</reference>
<dbReference type="InterPro" id="IPR001845">
    <property type="entry name" value="HTH_ArsR_DNA-bd_dom"/>
</dbReference>
<reference evidence="6" key="1">
    <citation type="submission" date="2015-01" db="EMBL/GenBank/DDBJ databases">
        <title>Flavisolibacter sp./LCS9/ whole genome sequencing.</title>
        <authorList>
            <person name="Kim M.K."/>
            <person name="Srinivasan S."/>
            <person name="Lee J.-J."/>
        </authorList>
    </citation>
    <scope>NUCLEOTIDE SEQUENCE [LARGE SCALE GENOMIC DNA]</scope>
    <source>
        <strain evidence="6">LCS9</strain>
    </source>
</reference>
<dbReference type="AlphaFoldDB" id="A0A172TZ93"/>
<dbReference type="RefSeq" id="WP_066406772.1">
    <property type="nucleotide sequence ID" value="NZ_CP011390.1"/>
</dbReference>
<evidence type="ECO:0000313" key="6">
    <source>
        <dbReference type="Proteomes" id="UP000077177"/>
    </source>
</evidence>
<organism evidence="5 6">
    <name type="scientific">Flavisolibacter tropicus</name>
    <dbReference type="NCBI Taxonomy" id="1492898"/>
    <lineage>
        <taxon>Bacteria</taxon>
        <taxon>Pseudomonadati</taxon>
        <taxon>Bacteroidota</taxon>
        <taxon>Chitinophagia</taxon>
        <taxon>Chitinophagales</taxon>
        <taxon>Chitinophagaceae</taxon>
        <taxon>Flavisolibacter</taxon>
    </lineage>
</organism>
<evidence type="ECO:0000256" key="1">
    <source>
        <dbReference type="ARBA" id="ARBA00023015"/>
    </source>
</evidence>
<dbReference type="PROSITE" id="PS50987">
    <property type="entry name" value="HTH_ARSR_2"/>
    <property type="match status" value="1"/>
</dbReference>
<dbReference type="Pfam" id="PF01022">
    <property type="entry name" value="HTH_5"/>
    <property type="match status" value="1"/>
</dbReference>
<dbReference type="GO" id="GO:0003677">
    <property type="term" value="F:DNA binding"/>
    <property type="evidence" value="ECO:0007669"/>
    <property type="project" value="UniProtKB-KW"/>
</dbReference>
<keyword evidence="3" id="KW-0804">Transcription</keyword>
<protein>
    <recommendedName>
        <fullName evidence="4">HTH arsR-type domain-containing protein</fullName>
    </recommendedName>
</protein>
<keyword evidence="6" id="KW-1185">Reference proteome</keyword>
<dbReference type="Gene3D" id="1.10.10.10">
    <property type="entry name" value="Winged helix-like DNA-binding domain superfamily/Winged helix DNA-binding domain"/>
    <property type="match status" value="1"/>
</dbReference>
<sequence length="99" mass="11471">MVTTLEIKPILLKKGELVLRALNHKLRQDIISLIHEYGEVNVTEIYVRLKLEQTVVSQHLSILRKAGFVNTRRDGKQIHYSINYEKLELVHNNVASLLL</sequence>
<dbReference type="InterPro" id="IPR011991">
    <property type="entry name" value="ArsR-like_HTH"/>
</dbReference>
<feature type="domain" description="HTH arsR-type" evidence="4">
    <location>
        <begin position="7"/>
        <end position="99"/>
    </location>
</feature>
<dbReference type="SUPFAM" id="SSF46785">
    <property type="entry name" value="Winged helix' DNA-binding domain"/>
    <property type="match status" value="1"/>
</dbReference>
<keyword evidence="1" id="KW-0805">Transcription regulation</keyword>
<gene>
    <name evidence="5" type="ORF">SY85_19725</name>
</gene>
<dbReference type="NCBIfam" id="NF033788">
    <property type="entry name" value="HTH_metalloreg"/>
    <property type="match status" value="1"/>
</dbReference>
<dbReference type="InterPro" id="IPR036388">
    <property type="entry name" value="WH-like_DNA-bd_sf"/>
</dbReference>
<evidence type="ECO:0000259" key="4">
    <source>
        <dbReference type="PROSITE" id="PS50987"/>
    </source>
</evidence>
<dbReference type="PANTHER" id="PTHR43132">
    <property type="entry name" value="ARSENICAL RESISTANCE OPERON REPRESSOR ARSR-RELATED"/>
    <property type="match status" value="1"/>
</dbReference>
<dbReference type="PANTHER" id="PTHR43132:SF2">
    <property type="entry name" value="ARSENICAL RESISTANCE OPERON REPRESSOR ARSR-RELATED"/>
    <property type="match status" value="1"/>
</dbReference>
<dbReference type="GO" id="GO:0003700">
    <property type="term" value="F:DNA-binding transcription factor activity"/>
    <property type="evidence" value="ECO:0007669"/>
    <property type="project" value="InterPro"/>
</dbReference>
<evidence type="ECO:0000256" key="3">
    <source>
        <dbReference type="ARBA" id="ARBA00023163"/>
    </source>
</evidence>
<keyword evidence="2" id="KW-0238">DNA-binding</keyword>